<evidence type="ECO:0000256" key="1">
    <source>
        <dbReference type="SAM" id="Phobius"/>
    </source>
</evidence>
<keyword evidence="1" id="KW-0472">Membrane</keyword>
<keyword evidence="1" id="KW-1133">Transmembrane helix</keyword>
<name>A0ABM9WNT1_9GAMM</name>
<dbReference type="Proteomes" id="UP000016543">
    <property type="component" value="Unassembled WGS sequence"/>
</dbReference>
<dbReference type="EMBL" id="AAMX01000004">
    <property type="protein sequence ID" value="EAQ32636.1"/>
    <property type="molecule type" value="Genomic_DNA"/>
</dbReference>
<gene>
    <name evidence="2" type="ORF">OS145_09198</name>
</gene>
<keyword evidence="1" id="KW-0812">Transmembrane</keyword>
<dbReference type="RefSeq" id="WP_006954609.1">
    <property type="nucleotide sequence ID" value="NZ_CH672403.1"/>
</dbReference>
<proteinExistence type="predicted"/>
<accession>A0ABM9WNT1</accession>
<comment type="caution">
    <text evidence="2">The sequence shown here is derived from an EMBL/GenBank/DDBJ whole genome shotgun (WGS) entry which is preliminary data.</text>
</comment>
<keyword evidence="3" id="KW-1185">Reference proteome</keyword>
<evidence type="ECO:0000313" key="3">
    <source>
        <dbReference type="Proteomes" id="UP000016543"/>
    </source>
</evidence>
<sequence>MSSNEKTFSFNVANIIWILFFVGVLVLFTNTFSFHDIIVLDKDIEYGSVLSILTLPTYIYFVFHSIKKIKENKNDYIKIDDNQLIYRTSEGTTRVAMKEITKSHLIHNLMNKEIFIETNGSNFLIDAFGFPREVLKLPEMIEQNKNSKVGIDKS</sequence>
<reference evidence="2 3" key="1">
    <citation type="submission" date="2006-01" db="EMBL/GenBank/DDBJ databases">
        <authorList>
            <person name="Brettar I."/>
            <person name="Hofle M."/>
            <person name="Ferriera S."/>
            <person name="Johnson J."/>
            <person name="Kravitz S."/>
            <person name="Halpern A."/>
            <person name="Remington K."/>
            <person name="Beeson K."/>
            <person name="Tran B."/>
            <person name="Rogers Y.-H."/>
            <person name="Friedman R."/>
            <person name="Venter J.C."/>
        </authorList>
    </citation>
    <scope>NUCLEOTIDE SEQUENCE [LARGE SCALE GENOMIC DNA]</scope>
    <source>
        <strain evidence="2 3">OS145</strain>
    </source>
</reference>
<feature type="transmembrane region" description="Helical" evidence="1">
    <location>
        <begin position="12"/>
        <end position="32"/>
    </location>
</feature>
<protein>
    <recommendedName>
        <fullName evidence="4">PH domain-containing protein</fullName>
    </recommendedName>
</protein>
<evidence type="ECO:0000313" key="2">
    <source>
        <dbReference type="EMBL" id="EAQ32636.1"/>
    </source>
</evidence>
<organism evidence="2 3">
    <name type="scientific">Idiomarina baltica OS145</name>
    <dbReference type="NCBI Taxonomy" id="314276"/>
    <lineage>
        <taxon>Bacteria</taxon>
        <taxon>Pseudomonadati</taxon>
        <taxon>Pseudomonadota</taxon>
        <taxon>Gammaproteobacteria</taxon>
        <taxon>Alteromonadales</taxon>
        <taxon>Idiomarinaceae</taxon>
        <taxon>Idiomarina</taxon>
    </lineage>
</organism>
<feature type="transmembrane region" description="Helical" evidence="1">
    <location>
        <begin position="44"/>
        <end position="63"/>
    </location>
</feature>
<evidence type="ECO:0008006" key="4">
    <source>
        <dbReference type="Google" id="ProtNLM"/>
    </source>
</evidence>